<evidence type="ECO:0000259" key="10">
    <source>
        <dbReference type="PROSITE" id="PS50893"/>
    </source>
</evidence>
<keyword evidence="7 11" id="KW-0067">ATP-binding</keyword>
<dbReference type="CDD" id="cd03216">
    <property type="entry name" value="ABC_Carb_Monos_I"/>
    <property type="match status" value="1"/>
</dbReference>
<dbReference type="RefSeq" id="WP_093154495.1">
    <property type="nucleotide sequence ID" value="NZ_FNEK01000016.1"/>
</dbReference>
<evidence type="ECO:0000256" key="6">
    <source>
        <dbReference type="ARBA" id="ARBA00022741"/>
    </source>
</evidence>
<keyword evidence="5" id="KW-0677">Repeat</keyword>
<keyword evidence="8" id="KW-1278">Translocase</keyword>
<keyword evidence="9" id="KW-0472">Membrane</keyword>
<evidence type="ECO:0000313" key="11">
    <source>
        <dbReference type="EMBL" id="SDJ36579.1"/>
    </source>
</evidence>
<keyword evidence="2" id="KW-0813">Transport</keyword>
<dbReference type="InterPro" id="IPR017871">
    <property type="entry name" value="ABC_transporter-like_CS"/>
</dbReference>
<dbReference type="InterPro" id="IPR003593">
    <property type="entry name" value="AAA+_ATPase"/>
</dbReference>
<dbReference type="STRING" id="571298.SAMN04488026_101645"/>
<evidence type="ECO:0000256" key="8">
    <source>
        <dbReference type="ARBA" id="ARBA00022967"/>
    </source>
</evidence>
<accession>A0A1G8T4P8</accession>
<evidence type="ECO:0000256" key="4">
    <source>
        <dbReference type="ARBA" id="ARBA00022597"/>
    </source>
</evidence>
<evidence type="ECO:0000256" key="7">
    <source>
        <dbReference type="ARBA" id="ARBA00022840"/>
    </source>
</evidence>
<dbReference type="Proteomes" id="UP000199382">
    <property type="component" value="Unassembled WGS sequence"/>
</dbReference>
<sequence length="493" mass="53278">MPEALLEVRDLTKNFGGVAALSNGQFTLRAGTVHALCGGNGAGKSTLLTIVMGIQDRDGGVIRLNGREVDFDKPSDARAAGITIIEQELSPVPAMSVAENIFLGREPVGLFGRVDFATMNHNAQELLDSLSFDISPKTLMMDLTVAEVQLVEIAKALSYDAEVIIMDEPTSALGEAEVDQLFETIERLKAAGKGIVYVSHRLSEIMDVADEYTVFRDGRFVADGKIADVSREELIQMIVGRPLTEEFVKENQATSEVALSVSGLNAAGWVKDVSFEVCKGEILALYGLMGSGRSEIFERIFGLTQDEGGEIQFFGEKVRMATPSEAIKRGVALVTEDRKGTGLVLDADVRSNICMAQLEELSVGPVMQSGRESAAASRMIEMFDIKTPNDRLPVSGLSGGNQQKVVLGKWFLTEPKVLLLDEPTRGVDVGAKREIYRVISDFARAGGAVVMVSSENDEVLGMADRVLIMRDGRVSGMLTRDELSAEKLVHLAA</sequence>
<comment type="subcellular location">
    <subcellularLocation>
        <location evidence="1">Cell membrane</location>
        <topology evidence="1">Peripheral membrane protein</topology>
    </subcellularLocation>
</comment>
<feature type="domain" description="ABC transporter" evidence="10">
    <location>
        <begin position="6"/>
        <end position="242"/>
    </location>
</feature>
<evidence type="ECO:0000256" key="9">
    <source>
        <dbReference type="ARBA" id="ARBA00023136"/>
    </source>
</evidence>
<dbReference type="EMBL" id="FNEK01000016">
    <property type="protein sequence ID" value="SDJ36579.1"/>
    <property type="molecule type" value="Genomic_DNA"/>
</dbReference>
<proteinExistence type="predicted"/>
<dbReference type="GO" id="GO:0005886">
    <property type="term" value="C:plasma membrane"/>
    <property type="evidence" value="ECO:0007669"/>
    <property type="project" value="UniProtKB-SubCell"/>
</dbReference>
<dbReference type="InterPro" id="IPR050107">
    <property type="entry name" value="ABC_carbohydrate_import_ATPase"/>
</dbReference>
<feature type="domain" description="ABC transporter" evidence="10">
    <location>
        <begin position="248"/>
        <end position="491"/>
    </location>
</feature>
<dbReference type="PROSITE" id="PS00211">
    <property type="entry name" value="ABC_TRANSPORTER_1"/>
    <property type="match status" value="1"/>
</dbReference>
<dbReference type="PANTHER" id="PTHR43790:SF3">
    <property type="entry name" value="D-ALLOSE IMPORT ATP-BINDING PROTEIN ALSA-RELATED"/>
    <property type="match status" value="1"/>
</dbReference>
<dbReference type="SMART" id="SM00382">
    <property type="entry name" value="AAA"/>
    <property type="match status" value="2"/>
</dbReference>
<dbReference type="GO" id="GO:0016887">
    <property type="term" value="F:ATP hydrolysis activity"/>
    <property type="evidence" value="ECO:0007669"/>
    <property type="project" value="InterPro"/>
</dbReference>
<evidence type="ECO:0000313" key="12">
    <source>
        <dbReference type="Proteomes" id="UP000199382"/>
    </source>
</evidence>
<dbReference type="SUPFAM" id="SSF52540">
    <property type="entry name" value="P-loop containing nucleoside triphosphate hydrolases"/>
    <property type="match status" value="2"/>
</dbReference>
<evidence type="ECO:0000256" key="5">
    <source>
        <dbReference type="ARBA" id="ARBA00022737"/>
    </source>
</evidence>
<keyword evidence="6" id="KW-0547">Nucleotide-binding</keyword>
<dbReference type="OrthoDB" id="9805029at2"/>
<dbReference type="PROSITE" id="PS50893">
    <property type="entry name" value="ABC_TRANSPORTER_2"/>
    <property type="match status" value="2"/>
</dbReference>
<dbReference type="CDD" id="cd03215">
    <property type="entry name" value="ABC_Carb_Monos_II"/>
    <property type="match status" value="1"/>
</dbReference>
<evidence type="ECO:0000256" key="2">
    <source>
        <dbReference type="ARBA" id="ARBA00022448"/>
    </source>
</evidence>
<name>A0A1G8T4P8_9RHOB</name>
<dbReference type="GO" id="GO:0005524">
    <property type="term" value="F:ATP binding"/>
    <property type="evidence" value="ECO:0007669"/>
    <property type="project" value="UniProtKB-KW"/>
</dbReference>
<dbReference type="PANTHER" id="PTHR43790">
    <property type="entry name" value="CARBOHYDRATE TRANSPORT ATP-BINDING PROTEIN MG119-RELATED"/>
    <property type="match status" value="1"/>
</dbReference>
<protein>
    <submittedName>
        <fullName evidence="11">Monosaccharide ABC transporter ATP-binding protein, CUT2 family</fullName>
    </submittedName>
</protein>
<reference evidence="11 12" key="1">
    <citation type="submission" date="2016-10" db="EMBL/GenBank/DDBJ databases">
        <authorList>
            <person name="de Groot N.N."/>
        </authorList>
    </citation>
    <scope>NUCLEOTIDE SEQUENCE [LARGE SCALE GENOMIC DNA]</scope>
    <source>
        <strain evidence="11 12">DSM 25294</strain>
    </source>
</reference>
<gene>
    <name evidence="11" type="ORF">SAMN04488026_101645</name>
</gene>
<keyword evidence="3" id="KW-1003">Cell membrane</keyword>
<dbReference type="InterPro" id="IPR003439">
    <property type="entry name" value="ABC_transporter-like_ATP-bd"/>
</dbReference>
<organism evidence="11 12">
    <name type="scientific">Aliiruegeria lutimaris</name>
    <dbReference type="NCBI Taxonomy" id="571298"/>
    <lineage>
        <taxon>Bacteria</taxon>
        <taxon>Pseudomonadati</taxon>
        <taxon>Pseudomonadota</taxon>
        <taxon>Alphaproteobacteria</taxon>
        <taxon>Rhodobacterales</taxon>
        <taxon>Roseobacteraceae</taxon>
        <taxon>Aliiruegeria</taxon>
    </lineage>
</organism>
<keyword evidence="12" id="KW-1185">Reference proteome</keyword>
<dbReference type="Pfam" id="PF00005">
    <property type="entry name" value="ABC_tran"/>
    <property type="match status" value="2"/>
</dbReference>
<dbReference type="AlphaFoldDB" id="A0A1G8T4P8"/>
<dbReference type="InterPro" id="IPR027417">
    <property type="entry name" value="P-loop_NTPase"/>
</dbReference>
<evidence type="ECO:0000256" key="1">
    <source>
        <dbReference type="ARBA" id="ARBA00004202"/>
    </source>
</evidence>
<keyword evidence="4" id="KW-0762">Sugar transport</keyword>
<dbReference type="FunFam" id="3.40.50.300:FF:000127">
    <property type="entry name" value="Ribose import ATP-binding protein RbsA"/>
    <property type="match status" value="1"/>
</dbReference>
<evidence type="ECO:0000256" key="3">
    <source>
        <dbReference type="ARBA" id="ARBA00022475"/>
    </source>
</evidence>
<dbReference type="Gene3D" id="3.40.50.300">
    <property type="entry name" value="P-loop containing nucleotide triphosphate hydrolases"/>
    <property type="match status" value="2"/>
</dbReference>